<keyword evidence="2" id="KW-1133">Transmembrane helix</keyword>
<dbReference type="InParanoid" id="A0A0V0R834"/>
<gene>
    <name evidence="4" type="ORF">PPERSA_00840</name>
</gene>
<accession>A0A0V0R834</accession>
<dbReference type="SUPFAM" id="SSF51206">
    <property type="entry name" value="cAMP-binding domain-like"/>
    <property type="match status" value="1"/>
</dbReference>
<feature type="domain" description="Cyclic nucleotide-binding" evidence="3">
    <location>
        <begin position="154"/>
        <end position="261"/>
    </location>
</feature>
<organism evidence="4 5">
    <name type="scientific">Pseudocohnilembus persalinus</name>
    <name type="common">Ciliate</name>
    <dbReference type="NCBI Taxonomy" id="266149"/>
    <lineage>
        <taxon>Eukaryota</taxon>
        <taxon>Sar</taxon>
        <taxon>Alveolata</taxon>
        <taxon>Ciliophora</taxon>
        <taxon>Intramacronucleata</taxon>
        <taxon>Oligohymenophorea</taxon>
        <taxon>Scuticociliatia</taxon>
        <taxon>Philasterida</taxon>
        <taxon>Pseudocohnilembidae</taxon>
        <taxon>Pseudocohnilembus</taxon>
    </lineage>
</organism>
<dbReference type="OMA" id="YYWREES"/>
<dbReference type="OrthoDB" id="421226at2759"/>
<dbReference type="Gene3D" id="1.10.287.70">
    <property type="match status" value="1"/>
</dbReference>
<dbReference type="GO" id="GO:0035725">
    <property type="term" value="P:sodium ion transmembrane transport"/>
    <property type="evidence" value="ECO:0007669"/>
    <property type="project" value="TreeGrafter"/>
</dbReference>
<dbReference type="InterPro" id="IPR051413">
    <property type="entry name" value="K/Na_HCN_channel"/>
</dbReference>
<dbReference type="InterPro" id="IPR000595">
    <property type="entry name" value="cNMP-bd_dom"/>
</dbReference>
<feature type="region of interest" description="Disordered" evidence="1">
    <location>
        <begin position="728"/>
        <end position="775"/>
    </location>
</feature>
<feature type="compositionally biased region" description="Polar residues" evidence="1">
    <location>
        <begin position="762"/>
        <end position="775"/>
    </location>
</feature>
<dbReference type="InterPro" id="IPR014710">
    <property type="entry name" value="RmlC-like_jellyroll"/>
</dbReference>
<evidence type="ECO:0000313" key="5">
    <source>
        <dbReference type="Proteomes" id="UP000054937"/>
    </source>
</evidence>
<feature type="compositionally biased region" description="Polar residues" evidence="1">
    <location>
        <begin position="438"/>
        <end position="460"/>
    </location>
</feature>
<feature type="compositionally biased region" description="Basic and acidic residues" evidence="1">
    <location>
        <begin position="728"/>
        <end position="761"/>
    </location>
</feature>
<proteinExistence type="predicted"/>
<keyword evidence="2" id="KW-0812">Transmembrane</keyword>
<dbReference type="CDD" id="cd00038">
    <property type="entry name" value="CAP_ED"/>
    <property type="match status" value="1"/>
</dbReference>
<reference evidence="4 5" key="1">
    <citation type="journal article" date="2015" name="Sci. Rep.">
        <title>Genome of the facultative scuticociliatosis pathogen Pseudocohnilembus persalinus provides insight into its virulence through horizontal gene transfer.</title>
        <authorList>
            <person name="Xiong J."/>
            <person name="Wang G."/>
            <person name="Cheng J."/>
            <person name="Tian M."/>
            <person name="Pan X."/>
            <person name="Warren A."/>
            <person name="Jiang C."/>
            <person name="Yuan D."/>
            <person name="Miao W."/>
        </authorList>
    </citation>
    <scope>NUCLEOTIDE SEQUENCE [LARGE SCALE GENOMIC DNA]</scope>
    <source>
        <strain evidence="4">36N120E</strain>
    </source>
</reference>
<evidence type="ECO:0000256" key="1">
    <source>
        <dbReference type="SAM" id="MobiDB-lite"/>
    </source>
</evidence>
<evidence type="ECO:0000259" key="3">
    <source>
        <dbReference type="PROSITE" id="PS50042"/>
    </source>
</evidence>
<dbReference type="SUPFAM" id="SSF81324">
    <property type="entry name" value="Voltage-gated potassium channels"/>
    <property type="match status" value="1"/>
</dbReference>
<dbReference type="InterPro" id="IPR018490">
    <property type="entry name" value="cNMP-bd_dom_sf"/>
</dbReference>
<dbReference type="InterPro" id="IPR013099">
    <property type="entry name" value="K_chnl_dom"/>
</dbReference>
<evidence type="ECO:0000313" key="4">
    <source>
        <dbReference type="EMBL" id="KRX10360.1"/>
    </source>
</evidence>
<feature type="region of interest" description="Disordered" evidence="1">
    <location>
        <begin position="425"/>
        <end position="460"/>
    </location>
</feature>
<dbReference type="GO" id="GO:0003254">
    <property type="term" value="P:regulation of membrane depolarization"/>
    <property type="evidence" value="ECO:0007669"/>
    <property type="project" value="TreeGrafter"/>
</dbReference>
<dbReference type="AlphaFoldDB" id="A0A0V0R834"/>
<sequence length="834" mass="98654">MQTILSINDLTLGEKLSHFAGLFYLLKVKSLMLTIKKLEEVLRLGNIMCTVGYGDIIPTNNQEYIISIVIMLLACGIFAYAINSVGSITQDIVSQEYSIKNRLRTIEYLEYFWKEQSQYDSDLEQQILNDLSDSLKNQLQLQANKIVLQDNPIFKTNFSDKFIQKCVQLIKEQRFQPEQVIDCDEGEEKYIYFIESGQVEFFQTINKNQMEKQQQVLRAISRGDYFNHYQFFTGLNQQQKIKSSDFTKVFAIKRTEFLQLLKQFPEDQENFNYIKEQIIYNNEFGRIGGKCESCQRESHDFYNCHLIHFVPNQYKVIKRFNIMNSDQKTRMEFLRKKQKSKIWEDYSNIVENGLEYFQQNQSLIEDKSWILSEPSDSQITDIDLEDNLEFQSEQSNQQDNLQQEEKLNSHRIIEEQVEEEYDFNYDNQSDHEQKNNKQKSMLKNNKSPENSSQKSSLNMQRQRNNSITYNNNNFQENTKIQDYVDLNKFNNIDQKQDNDYDNAFENYTSKNFQSTSQNSTVRQKFQKLARAVIKPKQARNQTKFEQLYNQIMDKKKNTNRLFVEANGKLILNKCEKKLLSKENISSNNNIKEQVDKIQEYQLLSPRYEKQKQLDNVNIKNQHISQNYIQVEKQNNPNLLDSIKNQEKSIIINKKQVQELDKEYQNNSNQSISIAQQNSHSYKNKKNSQLEIPSQSIIIDSEESVPINNYQNSMLSLSIASEQSIHLKEQDMGKKNQDKKSRESKKTKEQNEYQDFKRKQNPIEKSSNPSVKLGQLSTYNPTYINRSKLGSEKPHLQSMQQKKKIPQIQSTMMIIQSRPNGRWQKPFKYFFQKKE</sequence>
<dbReference type="GO" id="GO:0005249">
    <property type="term" value="F:voltage-gated potassium channel activity"/>
    <property type="evidence" value="ECO:0007669"/>
    <property type="project" value="TreeGrafter"/>
</dbReference>
<dbReference type="PROSITE" id="PS50042">
    <property type="entry name" value="CNMP_BINDING_3"/>
    <property type="match status" value="1"/>
</dbReference>
<keyword evidence="2" id="KW-0472">Membrane</keyword>
<protein>
    <submittedName>
        <fullName evidence="4">Cyclic nucleotide-binding protein</fullName>
    </submittedName>
</protein>
<dbReference type="PANTHER" id="PTHR45689">
    <property type="entry name" value="I[[H]] CHANNEL, ISOFORM E"/>
    <property type="match status" value="1"/>
</dbReference>
<dbReference type="PANTHER" id="PTHR45689:SF5">
    <property type="entry name" value="I[[H]] CHANNEL, ISOFORM E"/>
    <property type="match status" value="1"/>
</dbReference>
<dbReference type="GO" id="GO:0098855">
    <property type="term" value="C:HCN channel complex"/>
    <property type="evidence" value="ECO:0007669"/>
    <property type="project" value="TreeGrafter"/>
</dbReference>
<name>A0A0V0R834_PSEPJ</name>
<dbReference type="Pfam" id="PF07885">
    <property type="entry name" value="Ion_trans_2"/>
    <property type="match status" value="1"/>
</dbReference>
<evidence type="ECO:0000256" key="2">
    <source>
        <dbReference type="SAM" id="Phobius"/>
    </source>
</evidence>
<dbReference type="Pfam" id="PF00027">
    <property type="entry name" value="cNMP_binding"/>
    <property type="match status" value="1"/>
</dbReference>
<keyword evidence="5" id="KW-1185">Reference proteome</keyword>
<dbReference type="EMBL" id="LDAU01000029">
    <property type="protein sequence ID" value="KRX10360.1"/>
    <property type="molecule type" value="Genomic_DNA"/>
</dbReference>
<dbReference type="Proteomes" id="UP000054937">
    <property type="component" value="Unassembled WGS sequence"/>
</dbReference>
<feature type="transmembrane region" description="Helical" evidence="2">
    <location>
        <begin position="64"/>
        <end position="82"/>
    </location>
</feature>
<comment type="caution">
    <text evidence="4">The sequence shown here is derived from an EMBL/GenBank/DDBJ whole genome shotgun (WGS) entry which is preliminary data.</text>
</comment>
<dbReference type="Gene3D" id="2.60.120.10">
    <property type="entry name" value="Jelly Rolls"/>
    <property type="match status" value="1"/>
</dbReference>